<dbReference type="PANTHER" id="PTHR43779">
    <property type="entry name" value="DIOXYGENASE RV0097-RELATED"/>
    <property type="match status" value="1"/>
</dbReference>
<organism evidence="8 9">
    <name type="scientific">Aspergillus ustus</name>
    <dbReference type="NCBI Taxonomy" id="40382"/>
    <lineage>
        <taxon>Eukaryota</taxon>
        <taxon>Fungi</taxon>
        <taxon>Dikarya</taxon>
        <taxon>Ascomycota</taxon>
        <taxon>Pezizomycotina</taxon>
        <taxon>Eurotiomycetes</taxon>
        <taxon>Eurotiomycetidae</taxon>
        <taxon>Eurotiales</taxon>
        <taxon>Aspergillaceae</taxon>
        <taxon>Aspergillus</taxon>
        <taxon>Aspergillus subgen. Nidulantes</taxon>
    </lineage>
</organism>
<feature type="compositionally biased region" description="Polar residues" evidence="6">
    <location>
        <begin position="110"/>
        <end position="121"/>
    </location>
</feature>
<evidence type="ECO:0000256" key="5">
    <source>
        <dbReference type="ARBA" id="ARBA00023004"/>
    </source>
</evidence>
<evidence type="ECO:0000259" key="7">
    <source>
        <dbReference type="Pfam" id="PF02668"/>
    </source>
</evidence>
<gene>
    <name evidence="8" type="ORF">HK57_00433</name>
</gene>
<name>A0A0C1EGN9_ASPUT</name>
<keyword evidence="9" id="KW-1185">Reference proteome</keyword>
<accession>A0A0C1EGN9</accession>
<dbReference type="PANTHER" id="PTHR43779:SF3">
    <property type="entry name" value="(3R)-3-[(CARBOXYMETHYL)AMINO]FATTY ACID OXYGENASE_DECARBOXYLASE"/>
    <property type="match status" value="1"/>
</dbReference>
<evidence type="ECO:0000256" key="3">
    <source>
        <dbReference type="ARBA" id="ARBA00022964"/>
    </source>
</evidence>
<dbReference type="Proteomes" id="UP000053475">
    <property type="component" value="Unassembled WGS sequence"/>
</dbReference>
<protein>
    <recommendedName>
        <fullName evidence="7">TauD/TfdA-like domain-containing protein</fullName>
    </recommendedName>
</protein>
<keyword evidence="3" id="KW-0223">Dioxygenase</keyword>
<sequence>MPVVISSSRNELDRISVKDIKPGFGAEIRGINFENGVSDPTFRLIQDAVTKYGVVVIRGTKLTDETHIQLGKSFGELDDVKPYVAAGRKNRLAYDELFDVSNVEEDGSTVDPNSPRGQANKGNGLFHVDSSFNPRRAGYSLLLVHELPPNGSGGGLAFADTRTAFDDLDGTTKEELLAENYIAAHSILHSKKLAAPEFYADTDPTKYPMGRHELVQRHEKSGRMNLYIAAHVHHIEGLESNELFNRLFEHATQDKYVIQIDWESEGDLIIWDNTCTMHRALEGQFMYKYRRDMRRVTVHDSSSKAWGLNEHSNVRQGLP</sequence>
<dbReference type="SUPFAM" id="SSF51197">
    <property type="entry name" value="Clavaminate synthase-like"/>
    <property type="match status" value="1"/>
</dbReference>
<dbReference type="AlphaFoldDB" id="A0A0C1EGN9"/>
<proteinExistence type="inferred from homology"/>
<dbReference type="InterPro" id="IPR042098">
    <property type="entry name" value="TauD-like_sf"/>
</dbReference>
<feature type="region of interest" description="Disordered" evidence="6">
    <location>
        <begin position="104"/>
        <end position="125"/>
    </location>
</feature>
<evidence type="ECO:0000256" key="6">
    <source>
        <dbReference type="SAM" id="MobiDB-lite"/>
    </source>
</evidence>
<dbReference type="InterPro" id="IPR051178">
    <property type="entry name" value="TfdA_dioxygenase"/>
</dbReference>
<comment type="caution">
    <text evidence="8">The sequence shown here is derived from an EMBL/GenBank/DDBJ whole genome shotgun (WGS) entry which is preliminary data.</text>
</comment>
<dbReference type="GO" id="GO:0051213">
    <property type="term" value="F:dioxygenase activity"/>
    <property type="evidence" value="ECO:0007669"/>
    <property type="project" value="UniProtKB-KW"/>
</dbReference>
<keyword evidence="2" id="KW-0479">Metal-binding</keyword>
<reference evidence="8 9" key="1">
    <citation type="submission" date="2014-11" db="EMBL/GenBank/DDBJ databases">
        <title>Genomics derived discovery of secondary metabolites biosynthetic gene clusters in Aspergillus ustus.</title>
        <authorList>
            <person name="Pi B."/>
            <person name="Dai F."/>
            <person name="Song X."/>
            <person name="Zhu C."/>
            <person name="Li H."/>
            <person name="Yu D."/>
        </authorList>
    </citation>
    <scope>NUCLEOTIDE SEQUENCE [LARGE SCALE GENOMIC DNA]</scope>
    <source>
        <strain evidence="8 9">3.3904</strain>
    </source>
</reference>
<evidence type="ECO:0000313" key="8">
    <source>
        <dbReference type="EMBL" id="KIA75819.1"/>
    </source>
</evidence>
<dbReference type="Pfam" id="PF02668">
    <property type="entry name" value="TauD"/>
    <property type="match status" value="1"/>
</dbReference>
<dbReference type="Gene3D" id="3.60.130.10">
    <property type="entry name" value="Clavaminate synthase-like"/>
    <property type="match status" value="1"/>
</dbReference>
<keyword evidence="5" id="KW-0408">Iron</keyword>
<evidence type="ECO:0000313" key="9">
    <source>
        <dbReference type="Proteomes" id="UP000053475"/>
    </source>
</evidence>
<dbReference type="EMBL" id="JOMC01000036">
    <property type="protein sequence ID" value="KIA75819.1"/>
    <property type="molecule type" value="Genomic_DNA"/>
</dbReference>
<dbReference type="InterPro" id="IPR003819">
    <property type="entry name" value="TauD/TfdA-like"/>
</dbReference>
<evidence type="ECO:0000256" key="4">
    <source>
        <dbReference type="ARBA" id="ARBA00023002"/>
    </source>
</evidence>
<dbReference type="GO" id="GO:0046872">
    <property type="term" value="F:metal ion binding"/>
    <property type="evidence" value="ECO:0007669"/>
    <property type="project" value="UniProtKB-KW"/>
</dbReference>
<feature type="domain" description="TauD/TfdA-like" evidence="7">
    <location>
        <begin position="17"/>
        <end position="297"/>
    </location>
</feature>
<comment type="similarity">
    <text evidence="1">Belongs to the TfdA dioxygenase family.</text>
</comment>
<keyword evidence="4" id="KW-0560">Oxidoreductase</keyword>
<evidence type="ECO:0000256" key="1">
    <source>
        <dbReference type="ARBA" id="ARBA00005896"/>
    </source>
</evidence>
<evidence type="ECO:0000256" key="2">
    <source>
        <dbReference type="ARBA" id="ARBA00022723"/>
    </source>
</evidence>